<accession>A0A0S4J8C2</accession>
<dbReference type="Proteomes" id="UP000051952">
    <property type="component" value="Unassembled WGS sequence"/>
</dbReference>
<feature type="transmembrane region" description="Helical" evidence="1">
    <location>
        <begin position="71"/>
        <end position="92"/>
    </location>
</feature>
<dbReference type="EMBL" id="CYKH01001301">
    <property type="protein sequence ID" value="CUG86429.1"/>
    <property type="molecule type" value="Genomic_DNA"/>
</dbReference>
<feature type="transmembrane region" description="Helical" evidence="1">
    <location>
        <begin position="460"/>
        <end position="486"/>
    </location>
</feature>
<protein>
    <submittedName>
        <fullName evidence="2">Membrane-associated protein, putative</fullName>
    </submittedName>
</protein>
<feature type="transmembrane region" description="Helical" evidence="1">
    <location>
        <begin position="34"/>
        <end position="59"/>
    </location>
</feature>
<keyword evidence="3" id="KW-1185">Reference proteome</keyword>
<evidence type="ECO:0000256" key="1">
    <source>
        <dbReference type="SAM" id="Phobius"/>
    </source>
</evidence>
<dbReference type="AlphaFoldDB" id="A0A0S4J8C2"/>
<organism evidence="2 3">
    <name type="scientific">Bodo saltans</name>
    <name type="common">Flagellated protozoan</name>
    <dbReference type="NCBI Taxonomy" id="75058"/>
    <lineage>
        <taxon>Eukaryota</taxon>
        <taxon>Discoba</taxon>
        <taxon>Euglenozoa</taxon>
        <taxon>Kinetoplastea</taxon>
        <taxon>Metakinetoplastina</taxon>
        <taxon>Eubodonida</taxon>
        <taxon>Bodonidae</taxon>
        <taxon>Bodo</taxon>
    </lineage>
</organism>
<feature type="transmembrane region" description="Helical" evidence="1">
    <location>
        <begin position="492"/>
        <end position="516"/>
    </location>
</feature>
<keyword evidence="1" id="KW-1133">Transmembrane helix</keyword>
<evidence type="ECO:0000313" key="3">
    <source>
        <dbReference type="Proteomes" id="UP000051952"/>
    </source>
</evidence>
<evidence type="ECO:0000313" key="2">
    <source>
        <dbReference type="EMBL" id="CUG86429.1"/>
    </source>
</evidence>
<reference evidence="3" key="1">
    <citation type="submission" date="2015-09" db="EMBL/GenBank/DDBJ databases">
        <authorList>
            <consortium name="Pathogen Informatics"/>
        </authorList>
    </citation>
    <scope>NUCLEOTIDE SEQUENCE [LARGE SCALE GENOMIC DNA]</scope>
    <source>
        <strain evidence="3">Lake Konstanz</strain>
    </source>
</reference>
<name>A0A0S4J8C2_BODSA</name>
<keyword evidence="1" id="KW-0812">Transmembrane</keyword>
<dbReference type="VEuPathDB" id="TriTrypDB:BSAL_93085"/>
<keyword evidence="1" id="KW-0472">Membrane</keyword>
<gene>
    <name evidence="2" type="ORF">BSAL_93085</name>
</gene>
<sequence length="605" mass="68811">MFYIFSTILSKERSQDVGLFGSDSLRVSYLTYAWFVKLVAMTVFTIVLSFVVLVVMSIAEVLRDWRCSLVEAGYCLILCAAVLVSVIPVVLVQESVKLSWALFFLHRWEPKRGQVQGASLLYAFLEGARKEPPVELYERQAHLVMALGNLARPEFPSSNSIADRAVMSSSFLYRHLEFLCCAEETFLKRHRTAYQAAKADHFLHHSTDPLSGGNHLRKAYTPLSSVFDAVDHPLGYLNYSFNLWGMDTCDLYVYAALECIVKEQLPLDRQLSAEIQDESTPEARDHREATVELLAGALRDREVHQIVKEFRGAKSMFLSCRDEVSRTHDVSEGDWQENVHVPLPCILNEDTCDETSASLLHAAQRFTEERGFMESEQRNEPLNRWARVLQVECQLTSEQMEHILALDGFQQKVEHWKFERIFHPKRLAYYFDNVPQLKPRIDLVSVSHTFALRSVHVLGYVFWIWFAINSIANCGFSIVFMFYSFATTPQNLLQILCFWSAVGFLALALSMLPAVLTYARLLPALSTLSCLLDRAKDDAVAAAHDAVASYYKVSTDTILAKTVSRDLLPDDLRQTVASLLGDEGVDKGNMSRAECIHMKRQFRRL</sequence>
<proteinExistence type="predicted"/>